<gene>
    <name evidence="1" type="ORF">SAMN05660652_03644</name>
</gene>
<dbReference type="AlphaFoldDB" id="A0A1G8LHL8"/>
<accession>A0A1G8LHL8</accession>
<protein>
    <submittedName>
        <fullName evidence="1">L-2-amino-thiazoline-4-carboxylic acid hydrolase</fullName>
    </submittedName>
</protein>
<organism evidence="1 2">
    <name type="scientific">Propionivibrio dicarboxylicus</name>
    <dbReference type="NCBI Taxonomy" id="83767"/>
    <lineage>
        <taxon>Bacteria</taxon>
        <taxon>Pseudomonadati</taxon>
        <taxon>Pseudomonadota</taxon>
        <taxon>Betaproteobacteria</taxon>
        <taxon>Rhodocyclales</taxon>
        <taxon>Rhodocyclaceae</taxon>
        <taxon>Propionivibrio</taxon>
    </lineage>
</organism>
<reference evidence="1 2" key="1">
    <citation type="submission" date="2016-10" db="EMBL/GenBank/DDBJ databases">
        <authorList>
            <person name="de Groot N.N."/>
        </authorList>
    </citation>
    <scope>NUCLEOTIDE SEQUENCE [LARGE SCALE GENOMIC DNA]</scope>
    <source>
        <strain evidence="1 2">DSM 5885</strain>
    </source>
</reference>
<dbReference type="Pfam" id="PF14196">
    <property type="entry name" value="ATC_hydrolase"/>
    <property type="match status" value="1"/>
</dbReference>
<dbReference type="InterPro" id="IPR026002">
    <property type="entry name" value="ATC_hydrolase-like"/>
</dbReference>
<sequence length="170" mass="19136">MCICHNNQPKNTDDPVTNKLRKAFTHRALWMGLILKEVKDRGMDWEEIGHAAIFKTGCMHGDGIKEVLASVDSMVEFGKTFLNEDVIKIFEMDIKKLDENELTVEFGYCPLVTAWTQAGIEGEMLSKLCDIAMSGDRGIGSRFENFEFHLGKTIAQGNKVCEVAFTRKKA</sequence>
<keyword evidence="2" id="KW-1185">Reference proteome</keyword>
<evidence type="ECO:0000313" key="1">
    <source>
        <dbReference type="EMBL" id="SDI55219.1"/>
    </source>
</evidence>
<proteinExistence type="predicted"/>
<dbReference type="RefSeq" id="WP_091939805.1">
    <property type="nucleotide sequence ID" value="NZ_FNCY01000021.1"/>
</dbReference>
<dbReference type="Proteomes" id="UP000198607">
    <property type="component" value="Unassembled WGS sequence"/>
</dbReference>
<dbReference type="OrthoDB" id="5454254at2"/>
<evidence type="ECO:0000313" key="2">
    <source>
        <dbReference type="Proteomes" id="UP000198607"/>
    </source>
</evidence>
<dbReference type="GO" id="GO:0016787">
    <property type="term" value="F:hydrolase activity"/>
    <property type="evidence" value="ECO:0007669"/>
    <property type="project" value="UniProtKB-KW"/>
</dbReference>
<dbReference type="EMBL" id="FNCY01000021">
    <property type="protein sequence ID" value="SDI55219.1"/>
    <property type="molecule type" value="Genomic_DNA"/>
</dbReference>
<name>A0A1G8LHL8_9RHOO</name>
<keyword evidence="1" id="KW-0378">Hydrolase</keyword>